<name>A0A3P9KF57_ORYLA</name>
<evidence type="ECO:0000313" key="10">
    <source>
        <dbReference type="Ensembl" id="ENSORLP00020007182.1"/>
    </source>
</evidence>
<dbReference type="SMART" id="SM00398">
    <property type="entry name" value="HMG"/>
    <property type="match status" value="1"/>
</dbReference>
<evidence type="ECO:0000256" key="1">
    <source>
        <dbReference type="ARBA" id="ARBA00004123"/>
    </source>
</evidence>
<keyword evidence="6 7" id="KW-0539">Nucleus</keyword>
<feature type="domain" description="HMG box" evidence="9">
    <location>
        <begin position="266"/>
        <end position="334"/>
    </location>
</feature>
<accession>A0A3P9KF57</accession>
<dbReference type="PANTHER" id="PTHR45781:SF2">
    <property type="entry name" value="TOX HIGH MOBILITY GROUP BOX FAMILY MEMBER 4"/>
    <property type="match status" value="1"/>
</dbReference>
<evidence type="ECO:0000256" key="6">
    <source>
        <dbReference type="ARBA" id="ARBA00023242"/>
    </source>
</evidence>
<evidence type="ECO:0000256" key="2">
    <source>
        <dbReference type="ARBA" id="ARBA00004286"/>
    </source>
</evidence>
<proteinExistence type="predicted"/>
<keyword evidence="4" id="KW-0597">Phosphoprotein</keyword>
<evidence type="ECO:0000256" key="7">
    <source>
        <dbReference type="PROSITE-ProRule" id="PRU00267"/>
    </source>
</evidence>
<dbReference type="PRINTS" id="PR00886">
    <property type="entry name" value="HIGHMOBLTY12"/>
</dbReference>
<reference key="1">
    <citation type="journal article" date="2007" name="Nature">
        <title>The medaka draft genome and insights into vertebrate genome evolution.</title>
        <authorList>
            <person name="Kasahara M."/>
            <person name="Naruse K."/>
            <person name="Sasaki S."/>
            <person name="Nakatani Y."/>
            <person name="Qu W."/>
            <person name="Ahsan B."/>
            <person name="Yamada T."/>
            <person name="Nagayasu Y."/>
            <person name="Doi K."/>
            <person name="Kasai Y."/>
            <person name="Jindo T."/>
            <person name="Kobayashi D."/>
            <person name="Shimada A."/>
            <person name="Toyoda A."/>
            <person name="Kuroki Y."/>
            <person name="Fujiyama A."/>
            <person name="Sasaki T."/>
            <person name="Shimizu A."/>
            <person name="Asakawa S."/>
            <person name="Shimizu N."/>
            <person name="Hashimoto S."/>
            <person name="Yang J."/>
            <person name="Lee Y."/>
            <person name="Matsushima K."/>
            <person name="Sugano S."/>
            <person name="Sakaizumi M."/>
            <person name="Narita T."/>
            <person name="Ohishi K."/>
            <person name="Haga S."/>
            <person name="Ohta F."/>
            <person name="Nomoto H."/>
            <person name="Nogata K."/>
            <person name="Morishita T."/>
            <person name="Endo T."/>
            <person name="Shin-I T."/>
            <person name="Takeda H."/>
            <person name="Morishita S."/>
            <person name="Kohara Y."/>
        </authorList>
    </citation>
    <scope>NUCLEOTIDE SEQUENCE [LARGE SCALE GENOMIC DNA]</scope>
    <source>
        <strain>Hd-rR</strain>
    </source>
</reference>
<dbReference type="CDD" id="cd21995">
    <property type="entry name" value="HMG-box_TOX-like"/>
    <property type="match status" value="1"/>
</dbReference>
<organism evidence="10 11">
    <name type="scientific">Oryzias latipes</name>
    <name type="common">Japanese rice fish</name>
    <name type="synonym">Japanese killifish</name>
    <dbReference type="NCBI Taxonomy" id="8090"/>
    <lineage>
        <taxon>Eukaryota</taxon>
        <taxon>Metazoa</taxon>
        <taxon>Chordata</taxon>
        <taxon>Craniata</taxon>
        <taxon>Vertebrata</taxon>
        <taxon>Euteleostomi</taxon>
        <taxon>Actinopterygii</taxon>
        <taxon>Neopterygii</taxon>
        <taxon>Teleostei</taxon>
        <taxon>Neoteleostei</taxon>
        <taxon>Acanthomorphata</taxon>
        <taxon>Ovalentaria</taxon>
        <taxon>Atherinomorphae</taxon>
        <taxon>Beloniformes</taxon>
        <taxon>Adrianichthyidae</taxon>
        <taxon>Oryziinae</taxon>
        <taxon>Oryzias</taxon>
    </lineage>
</organism>
<dbReference type="GO" id="GO:0005694">
    <property type="term" value="C:chromosome"/>
    <property type="evidence" value="ECO:0007669"/>
    <property type="project" value="UniProtKB-SubCell"/>
</dbReference>
<dbReference type="GO" id="GO:0003677">
    <property type="term" value="F:DNA binding"/>
    <property type="evidence" value="ECO:0007669"/>
    <property type="project" value="UniProtKB-UniRule"/>
</dbReference>
<evidence type="ECO:0000256" key="5">
    <source>
        <dbReference type="ARBA" id="ARBA00023125"/>
    </source>
</evidence>
<dbReference type="Ensembl" id="ENSORLT00020003334.1">
    <property type="protein sequence ID" value="ENSORLP00020007182.1"/>
    <property type="gene ID" value="ENSORLG00020008102.1"/>
</dbReference>
<keyword evidence="5 7" id="KW-0238">DNA-binding</keyword>
<dbReference type="Pfam" id="PF00505">
    <property type="entry name" value="HMG_box"/>
    <property type="match status" value="1"/>
</dbReference>
<reference evidence="10 11" key="2">
    <citation type="submission" date="2017-04" db="EMBL/GenBank/DDBJ databases">
        <title>CpG methylation of centromeres and impact of large insertions on vertebrate speciation.</title>
        <authorList>
            <person name="Ichikawa K."/>
            <person name="Yoshimura J."/>
            <person name="Morishita S."/>
        </authorList>
    </citation>
    <scope>NUCLEOTIDE SEQUENCE</scope>
    <source>
        <strain evidence="10 11">HNI</strain>
    </source>
</reference>
<evidence type="ECO:0000256" key="4">
    <source>
        <dbReference type="ARBA" id="ARBA00022553"/>
    </source>
</evidence>
<dbReference type="PANTHER" id="PTHR45781">
    <property type="entry name" value="AGAP000281-PA"/>
    <property type="match status" value="1"/>
</dbReference>
<dbReference type="Gene3D" id="1.10.30.10">
    <property type="entry name" value="High mobility group box domain"/>
    <property type="match status" value="1"/>
</dbReference>
<protein>
    <submittedName>
        <fullName evidence="10">TOX high mobility group box family member 4 a</fullName>
    </submittedName>
</protein>
<reference evidence="10" key="4">
    <citation type="submission" date="2025-09" db="UniProtKB">
        <authorList>
            <consortium name="Ensembl"/>
        </authorList>
    </citation>
    <scope>IDENTIFICATION</scope>
    <source>
        <strain evidence="10">HNI</strain>
    </source>
</reference>
<sequence length="594" mass="62261">MELNFYSDLSDGYAGHSFLSAETFHTPSLGDEVFEIPPISLDPDQALSISDAHFELSDGTGVSTGSKSLVSNLVAEANDPSFASTFINSGSHGLEHINLGAVHQAGGTALLSSSALVGELGNSSGSHFSSSSPMTIDVQLADIGPGLLGSSHLTTINPSELALGLCEDNVGRHPEVPEQPLSATPSPAGSLQDEDMNDFRRSVLVEAPMSLSSSPLLSHMSFHPVLPSSAQPAAARRSGGKPAAVAPATETTTAKKGRKKKDPNEPQKPVSAYALFFRDTQAAIKGQNPNASFGEVSKIVASMWDSLAEDQKQVYKRKTEAAKKEYLKALAAYKANQLSQPSAEEMEPAPSPPPAVIPSSHVTPPAPGNHTLRPAPASNSMDVNTITSICSSSIILDVPEVTTRSHEGAGTAVPVAPTITKIIIPKHILQGGGQPPPLQQMQNAPPPPRLQQMAPIPPPLQAKPREGGPTPAQPVSVTATPPPPLQIKIVPATIQDRSDVLVHGTATVSASARSEPVPNLAETAGNTDDDVSEMEVSGYGDVKSLCVRAGCNNPAVDSEDWDKEYCSNECVATHCRDVFQAWCSIKNQSVATVK</sequence>
<dbReference type="PROSITE" id="PS50118">
    <property type="entry name" value="HMG_BOX_2"/>
    <property type="match status" value="1"/>
</dbReference>
<feature type="compositionally biased region" description="Pro residues" evidence="8">
    <location>
        <begin position="434"/>
        <end position="461"/>
    </location>
</feature>
<feature type="DNA-binding region" description="HMG box" evidence="7">
    <location>
        <begin position="266"/>
        <end position="334"/>
    </location>
</feature>
<feature type="region of interest" description="Disordered" evidence="8">
    <location>
        <begin position="170"/>
        <end position="194"/>
    </location>
</feature>
<evidence type="ECO:0000259" key="9">
    <source>
        <dbReference type="PROSITE" id="PS50118"/>
    </source>
</evidence>
<evidence type="ECO:0000313" key="11">
    <source>
        <dbReference type="Proteomes" id="UP000265180"/>
    </source>
</evidence>
<dbReference type="SUPFAM" id="SSF47095">
    <property type="entry name" value="HMG-box"/>
    <property type="match status" value="1"/>
</dbReference>
<feature type="region of interest" description="Disordered" evidence="8">
    <location>
        <begin position="228"/>
        <end position="269"/>
    </location>
</feature>
<dbReference type="InterPro" id="IPR051365">
    <property type="entry name" value="TOX_HMG-box_domain"/>
</dbReference>
<reference evidence="10" key="3">
    <citation type="submission" date="2025-08" db="UniProtKB">
        <authorList>
            <consortium name="Ensembl"/>
        </authorList>
    </citation>
    <scope>IDENTIFICATION</scope>
    <source>
        <strain evidence="10">HNI</strain>
    </source>
</reference>
<dbReference type="InterPro" id="IPR036910">
    <property type="entry name" value="HMG_box_dom_sf"/>
</dbReference>
<evidence type="ECO:0000256" key="3">
    <source>
        <dbReference type="ARBA" id="ARBA00022454"/>
    </source>
</evidence>
<comment type="subcellular location">
    <subcellularLocation>
        <location evidence="2">Chromosome</location>
    </subcellularLocation>
    <subcellularLocation>
        <location evidence="1">Nucleus</location>
    </subcellularLocation>
</comment>
<feature type="region of interest" description="Disordered" evidence="8">
    <location>
        <begin position="339"/>
        <end position="379"/>
    </location>
</feature>
<dbReference type="AlphaFoldDB" id="A0A3P9KF57"/>
<evidence type="ECO:0000256" key="8">
    <source>
        <dbReference type="SAM" id="MobiDB-lite"/>
    </source>
</evidence>
<feature type="compositionally biased region" description="Low complexity" evidence="8">
    <location>
        <begin position="228"/>
        <end position="254"/>
    </location>
</feature>
<dbReference type="InterPro" id="IPR009071">
    <property type="entry name" value="HMG_box_dom"/>
</dbReference>
<feature type="region of interest" description="Disordered" evidence="8">
    <location>
        <begin position="430"/>
        <end position="482"/>
    </location>
</feature>
<dbReference type="GO" id="GO:0005634">
    <property type="term" value="C:nucleus"/>
    <property type="evidence" value="ECO:0007669"/>
    <property type="project" value="UniProtKB-SubCell"/>
</dbReference>
<dbReference type="Proteomes" id="UP000265180">
    <property type="component" value="Chromosome 17"/>
</dbReference>
<dbReference type="FunFam" id="1.10.30.10:FF:000005">
    <property type="entry name" value="TOX high mobility group box family member 3"/>
    <property type="match status" value="1"/>
</dbReference>
<keyword evidence="3" id="KW-0158">Chromosome</keyword>